<dbReference type="PANTHER" id="PTHR19446">
    <property type="entry name" value="REVERSE TRANSCRIPTASES"/>
    <property type="match status" value="1"/>
</dbReference>
<feature type="region of interest" description="Disordered" evidence="1">
    <location>
        <begin position="1"/>
        <end position="40"/>
    </location>
</feature>
<evidence type="ECO:0000313" key="2">
    <source>
        <dbReference type="EMBL" id="OWZ21907.1"/>
    </source>
</evidence>
<dbReference type="STRING" id="4795.A0A225WXT2"/>
<dbReference type="AlphaFoldDB" id="A0A225WXT2"/>
<evidence type="ECO:0008006" key="4">
    <source>
        <dbReference type="Google" id="ProtNLM"/>
    </source>
</evidence>
<dbReference type="Proteomes" id="UP000198211">
    <property type="component" value="Unassembled WGS sequence"/>
</dbReference>
<organism evidence="2 3">
    <name type="scientific">Phytophthora megakarya</name>
    <dbReference type="NCBI Taxonomy" id="4795"/>
    <lineage>
        <taxon>Eukaryota</taxon>
        <taxon>Sar</taxon>
        <taxon>Stramenopiles</taxon>
        <taxon>Oomycota</taxon>
        <taxon>Peronosporomycetes</taxon>
        <taxon>Peronosporales</taxon>
        <taxon>Peronosporaceae</taxon>
        <taxon>Phytophthora</taxon>
    </lineage>
</organism>
<dbReference type="EMBL" id="NBNE01000177">
    <property type="protein sequence ID" value="OWZ21907.1"/>
    <property type="molecule type" value="Genomic_DNA"/>
</dbReference>
<evidence type="ECO:0000256" key="1">
    <source>
        <dbReference type="SAM" id="MobiDB-lite"/>
    </source>
</evidence>
<dbReference type="OrthoDB" id="126439at2759"/>
<protein>
    <recommendedName>
        <fullName evidence="4">Reverse transcriptase</fullName>
    </recommendedName>
</protein>
<name>A0A225WXT2_9STRA</name>
<gene>
    <name evidence="2" type="ORF">PHMEG_0003458</name>
</gene>
<accession>A0A225WXT2</accession>
<proteinExistence type="predicted"/>
<evidence type="ECO:0000313" key="3">
    <source>
        <dbReference type="Proteomes" id="UP000198211"/>
    </source>
</evidence>
<comment type="caution">
    <text evidence="2">The sequence shown here is derived from an EMBL/GenBank/DDBJ whole genome shotgun (WGS) entry which is preliminary data.</text>
</comment>
<reference evidence="3" key="1">
    <citation type="submission" date="2017-03" db="EMBL/GenBank/DDBJ databases">
        <title>Phytopthora megakarya and P. palmivora, two closely related causual agents of cacao black pod achieved similar genome size and gene model numbers by different mechanisms.</title>
        <authorList>
            <person name="Ali S."/>
            <person name="Shao J."/>
            <person name="Larry D.J."/>
            <person name="Kronmiller B."/>
            <person name="Shen D."/>
            <person name="Strem M.D."/>
            <person name="Melnick R.L."/>
            <person name="Guiltinan M.J."/>
            <person name="Tyler B.M."/>
            <person name="Meinhardt L.W."/>
            <person name="Bailey B.A."/>
        </authorList>
    </citation>
    <scope>NUCLEOTIDE SEQUENCE [LARGE SCALE GENOMIC DNA]</scope>
    <source>
        <strain evidence="3">zdho120</strain>
    </source>
</reference>
<keyword evidence="3" id="KW-1185">Reference proteome</keyword>
<feature type="compositionally biased region" description="Basic and acidic residues" evidence="1">
    <location>
        <begin position="29"/>
        <end position="40"/>
    </location>
</feature>
<sequence>MTSHASRKPAEMQAAHQTFHTLPQSQRLQSDEQKELDKPISESEVRYAIDQLPRVNKGGTKGISHDFYKVINDEIAECLTAVYRAIQKRAAVPKSFLEAVVVPLKTKEDSTNAMDYRPISLLNTAYKILGNIYAERIHRYLPRVISEAQQGFVRGRADDEACYNGSNVP</sequence>
<feature type="compositionally biased region" description="Polar residues" evidence="1">
    <location>
        <begin position="15"/>
        <end position="28"/>
    </location>
</feature>